<accession>A0A8J3IGD5</accession>
<dbReference type="Pfam" id="PF00440">
    <property type="entry name" value="TetR_N"/>
    <property type="match status" value="1"/>
</dbReference>
<feature type="domain" description="HTH tetR-type" evidence="5">
    <location>
        <begin position="10"/>
        <end position="70"/>
    </location>
</feature>
<dbReference type="InterPro" id="IPR001647">
    <property type="entry name" value="HTH_TetR"/>
</dbReference>
<dbReference type="PROSITE" id="PS50977">
    <property type="entry name" value="HTH_TETR_2"/>
    <property type="match status" value="1"/>
</dbReference>
<evidence type="ECO:0000256" key="3">
    <source>
        <dbReference type="ARBA" id="ARBA00023163"/>
    </source>
</evidence>
<sequence>MTEKQALRVQMKRQQMRVAAQRLFLQRGFTATSMDMITAEAGVSKQTLYSYYTNKEDLFADVLQQLTLNNPHNQLLAIDHMPDLKDHDALRAALMTLAQEIATIMMQPEYLALLRVIIAETPRFPQLATRFRTTVPERSLAYIAALLKQAQEEGLITHIDWDAAALMFIGSLLTYALLNGLLSGDEPPQPPTSAQLAPSIDLFMKAISS</sequence>
<evidence type="ECO:0000313" key="6">
    <source>
        <dbReference type="EMBL" id="GHO94979.1"/>
    </source>
</evidence>
<feature type="DNA-binding region" description="H-T-H motif" evidence="4">
    <location>
        <begin position="33"/>
        <end position="52"/>
    </location>
</feature>
<dbReference type="GO" id="GO:0003700">
    <property type="term" value="F:DNA-binding transcription factor activity"/>
    <property type="evidence" value="ECO:0007669"/>
    <property type="project" value="TreeGrafter"/>
</dbReference>
<dbReference type="AlphaFoldDB" id="A0A8J3IGD5"/>
<dbReference type="PRINTS" id="PR00455">
    <property type="entry name" value="HTHTETR"/>
</dbReference>
<dbReference type="SUPFAM" id="SSF46689">
    <property type="entry name" value="Homeodomain-like"/>
    <property type="match status" value="1"/>
</dbReference>
<keyword evidence="7" id="KW-1185">Reference proteome</keyword>
<evidence type="ECO:0000256" key="1">
    <source>
        <dbReference type="ARBA" id="ARBA00023015"/>
    </source>
</evidence>
<reference evidence="6" key="1">
    <citation type="submission" date="2020-10" db="EMBL/GenBank/DDBJ databases">
        <title>Taxonomic study of unclassified bacteria belonging to the class Ktedonobacteria.</title>
        <authorList>
            <person name="Yabe S."/>
            <person name="Wang C.M."/>
            <person name="Zheng Y."/>
            <person name="Sakai Y."/>
            <person name="Cavaletti L."/>
            <person name="Monciardini P."/>
            <person name="Donadio S."/>
        </authorList>
    </citation>
    <scope>NUCLEOTIDE SEQUENCE</scope>
    <source>
        <strain evidence="6">ID150040</strain>
    </source>
</reference>
<dbReference type="InterPro" id="IPR009057">
    <property type="entry name" value="Homeodomain-like_sf"/>
</dbReference>
<dbReference type="EMBL" id="BNJK01000001">
    <property type="protein sequence ID" value="GHO94979.1"/>
    <property type="molecule type" value="Genomic_DNA"/>
</dbReference>
<dbReference type="SUPFAM" id="SSF48498">
    <property type="entry name" value="Tetracyclin repressor-like, C-terminal domain"/>
    <property type="match status" value="1"/>
</dbReference>
<evidence type="ECO:0000259" key="5">
    <source>
        <dbReference type="PROSITE" id="PS50977"/>
    </source>
</evidence>
<dbReference type="PANTHER" id="PTHR30055">
    <property type="entry name" value="HTH-TYPE TRANSCRIPTIONAL REGULATOR RUTR"/>
    <property type="match status" value="1"/>
</dbReference>
<dbReference type="InterPro" id="IPR050109">
    <property type="entry name" value="HTH-type_TetR-like_transc_reg"/>
</dbReference>
<evidence type="ECO:0000256" key="4">
    <source>
        <dbReference type="PROSITE-ProRule" id="PRU00335"/>
    </source>
</evidence>
<keyword evidence="2 4" id="KW-0238">DNA-binding</keyword>
<dbReference type="GO" id="GO:0000976">
    <property type="term" value="F:transcription cis-regulatory region binding"/>
    <property type="evidence" value="ECO:0007669"/>
    <property type="project" value="TreeGrafter"/>
</dbReference>
<dbReference type="InterPro" id="IPR039536">
    <property type="entry name" value="TetR_C_Proteobacteria"/>
</dbReference>
<protein>
    <submittedName>
        <fullName evidence="6">TetR family transcriptional regulator</fullName>
    </submittedName>
</protein>
<dbReference type="GO" id="GO:0045892">
    <property type="term" value="P:negative regulation of DNA-templated transcription"/>
    <property type="evidence" value="ECO:0007669"/>
    <property type="project" value="UniProtKB-ARBA"/>
</dbReference>
<dbReference type="FunFam" id="1.10.10.60:FF:000141">
    <property type="entry name" value="TetR family transcriptional regulator"/>
    <property type="match status" value="1"/>
</dbReference>
<evidence type="ECO:0000256" key="2">
    <source>
        <dbReference type="ARBA" id="ARBA00023125"/>
    </source>
</evidence>
<comment type="caution">
    <text evidence="6">The sequence shown here is derived from an EMBL/GenBank/DDBJ whole genome shotgun (WGS) entry which is preliminary data.</text>
</comment>
<dbReference type="PANTHER" id="PTHR30055:SF146">
    <property type="entry name" value="HTH-TYPE TRANSCRIPTIONAL DUAL REGULATOR CECR"/>
    <property type="match status" value="1"/>
</dbReference>
<dbReference type="RefSeq" id="WP_220205684.1">
    <property type="nucleotide sequence ID" value="NZ_BNJK01000001.1"/>
</dbReference>
<dbReference type="Proteomes" id="UP000597444">
    <property type="component" value="Unassembled WGS sequence"/>
</dbReference>
<dbReference type="Gene3D" id="1.10.357.10">
    <property type="entry name" value="Tetracycline Repressor, domain 2"/>
    <property type="match status" value="1"/>
</dbReference>
<gene>
    <name evidence="6" type="ORF">KSF_050270</name>
</gene>
<organism evidence="6 7">
    <name type="scientific">Reticulibacter mediterranei</name>
    <dbReference type="NCBI Taxonomy" id="2778369"/>
    <lineage>
        <taxon>Bacteria</taxon>
        <taxon>Bacillati</taxon>
        <taxon>Chloroflexota</taxon>
        <taxon>Ktedonobacteria</taxon>
        <taxon>Ktedonobacterales</taxon>
        <taxon>Reticulibacteraceae</taxon>
        <taxon>Reticulibacter</taxon>
    </lineage>
</organism>
<keyword evidence="3" id="KW-0804">Transcription</keyword>
<dbReference type="Pfam" id="PF14246">
    <property type="entry name" value="TetR_C_7"/>
    <property type="match status" value="1"/>
</dbReference>
<name>A0A8J3IGD5_9CHLR</name>
<dbReference type="InterPro" id="IPR036271">
    <property type="entry name" value="Tet_transcr_reg_TetR-rel_C_sf"/>
</dbReference>
<evidence type="ECO:0000313" key="7">
    <source>
        <dbReference type="Proteomes" id="UP000597444"/>
    </source>
</evidence>
<proteinExistence type="predicted"/>
<keyword evidence="1" id="KW-0805">Transcription regulation</keyword>